<dbReference type="EMBL" id="CAJOAZ010002499">
    <property type="protein sequence ID" value="CAF3934625.1"/>
    <property type="molecule type" value="Genomic_DNA"/>
</dbReference>
<evidence type="ECO:0000313" key="5">
    <source>
        <dbReference type="EMBL" id="CAF0977936.1"/>
    </source>
</evidence>
<organism evidence="5 7">
    <name type="scientific">Adineta steineri</name>
    <dbReference type="NCBI Taxonomy" id="433720"/>
    <lineage>
        <taxon>Eukaryota</taxon>
        <taxon>Metazoa</taxon>
        <taxon>Spiralia</taxon>
        <taxon>Gnathifera</taxon>
        <taxon>Rotifera</taxon>
        <taxon>Eurotatoria</taxon>
        <taxon>Bdelloidea</taxon>
        <taxon>Adinetida</taxon>
        <taxon>Adinetidae</taxon>
        <taxon>Adineta</taxon>
    </lineage>
</organism>
<evidence type="ECO:0000256" key="3">
    <source>
        <dbReference type="PROSITE-ProRule" id="PRU00339"/>
    </source>
</evidence>
<dbReference type="SUPFAM" id="SSF48452">
    <property type="entry name" value="TPR-like"/>
    <property type="match status" value="1"/>
</dbReference>
<dbReference type="Proteomes" id="UP000663844">
    <property type="component" value="Unassembled WGS sequence"/>
</dbReference>
<evidence type="ECO:0000256" key="2">
    <source>
        <dbReference type="ARBA" id="ARBA00022803"/>
    </source>
</evidence>
<dbReference type="PROSITE" id="PS51996">
    <property type="entry name" value="TR_MART"/>
    <property type="match status" value="1"/>
</dbReference>
<gene>
    <name evidence="5" type="ORF">JYZ213_LOCUS14762</name>
    <name evidence="6" type="ORF">OXD698_LOCUS25779</name>
</gene>
<dbReference type="Pfam" id="PF13374">
    <property type="entry name" value="TPR_10"/>
    <property type="match status" value="1"/>
</dbReference>
<dbReference type="InterPro" id="IPR011990">
    <property type="entry name" value="TPR-like_helical_dom_sf"/>
</dbReference>
<dbReference type="Gene3D" id="1.25.40.10">
    <property type="entry name" value="Tetratricopeptide repeat domain"/>
    <property type="match status" value="2"/>
</dbReference>
<dbReference type="SMART" id="SM00028">
    <property type="entry name" value="TPR"/>
    <property type="match status" value="4"/>
</dbReference>
<evidence type="ECO:0000313" key="7">
    <source>
        <dbReference type="Proteomes" id="UP000663845"/>
    </source>
</evidence>
<protein>
    <recommendedName>
        <fullName evidence="4">ADP ribosyltransferase domain-containing protein</fullName>
    </recommendedName>
</protein>
<dbReference type="Proteomes" id="UP000663845">
    <property type="component" value="Unassembled WGS sequence"/>
</dbReference>
<reference evidence="5" key="1">
    <citation type="submission" date="2021-02" db="EMBL/GenBank/DDBJ databases">
        <authorList>
            <person name="Nowell W R."/>
        </authorList>
    </citation>
    <scope>NUCLEOTIDE SEQUENCE</scope>
</reference>
<dbReference type="EMBL" id="CAJNOG010000124">
    <property type="protein sequence ID" value="CAF0977936.1"/>
    <property type="molecule type" value="Genomic_DNA"/>
</dbReference>
<dbReference type="PANTHER" id="PTHR45641:SF19">
    <property type="entry name" value="NEPHROCYSTIN-3"/>
    <property type="match status" value="1"/>
</dbReference>
<dbReference type="PROSITE" id="PS50005">
    <property type="entry name" value="TPR"/>
    <property type="match status" value="1"/>
</dbReference>
<comment type="caution">
    <text evidence="5">The sequence shown here is derived from an EMBL/GenBank/DDBJ whole genome shotgun (WGS) entry which is preliminary data.</text>
</comment>
<sequence>MIDYCRSEYQTNSTMLQQIDEFEKNYKSENAIEWYTKDSFVHRLVNRSLRTENINALTKLGFFIRDLSTSLKVKQENGVSHNNSGMVTVFRGTQLTDNEITKLKPGSLITTNGYLSTTRSLETACVYASNIVFYIEIDPSVGNLIFIDITEYSQFPEEEEVLFDLGSMFQIISVEYDETKQRSIVKMISANEGEKIANDYIKTIKDRKKTKGYFDGLLSDFVHQVSLKKFLQIYEHYLTVSTNDGTKIIKNLSKFLKVYEKCCDTSNITILFGSMGWFFMQRAEYDLAIEYCTHALLTVEKLSLSDNIDIEIAVIHNTIGWSYYGKGDYDLALNWCHKAENILERCSYVEYSKYAKILRTEQKIEKCSSRNDKDYAEILTCLGYIYYKKNDFDLAMSHCTKSMNILVACNSEIVFDDHHETTTSNYALDNHHEIIAANYEVFAEIHYQNGNYALALKYFRDALEICEQKIPNIPICLQRSPHIFGRNKQRLQNSILITEEQTLTT</sequence>
<dbReference type="Pfam" id="PF03496">
    <property type="entry name" value="ADPrib_exo_Tox"/>
    <property type="match status" value="1"/>
</dbReference>
<dbReference type="InterPro" id="IPR019734">
    <property type="entry name" value="TPR_rpt"/>
</dbReference>
<dbReference type="SUPFAM" id="SSF56399">
    <property type="entry name" value="ADP-ribosylation"/>
    <property type="match status" value="1"/>
</dbReference>
<evidence type="ECO:0000259" key="4">
    <source>
        <dbReference type="Pfam" id="PF03496"/>
    </source>
</evidence>
<dbReference type="GO" id="GO:0005576">
    <property type="term" value="C:extracellular region"/>
    <property type="evidence" value="ECO:0007669"/>
    <property type="project" value="InterPro"/>
</dbReference>
<feature type="repeat" description="TPR" evidence="3">
    <location>
        <begin position="436"/>
        <end position="469"/>
    </location>
</feature>
<proteinExistence type="predicted"/>
<dbReference type="Gene3D" id="3.90.176.10">
    <property type="entry name" value="Toxin ADP-ribosyltransferase, Chain A, domain 1"/>
    <property type="match status" value="1"/>
</dbReference>
<dbReference type="InterPro" id="IPR003540">
    <property type="entry name" value="ADP-ribosyltransferase"/>
</dbReference>
<dbReference type="PANTHER" id="PTHR45641">
    <property type="entry name" value="TETRATRICOPEPTIDE REPEAT PROTEIN (AFU_ORTHOLOGUE AFUA_6G03870)"/>
    <property type="match status" value="1"/>
</dbReference>
<keyword evidence="2 3" id="KW-0802">TPR repeat</keyword>
<keyword evidence="1" id="KW-0677">Repeat</keyword>
<feature type="domain" description="ADP ribosyltransferase" evidence="4">
    <location>
        <begin position="25"/>
        <end position="186"/>
    </location>
</feature>
<name>A0A814F4R4_9BILA</name>
<evidence type="ECO:0000256" key="1">
    <source>
        <dbReference type="ARBA" id="ARBA00022737"/>
    </source>
</evidence>
<evidence type="ECO:0000313" key="6">
    <source>
        <dbReference type="EMBL" id="CAF3934625.1"/>
    </source>
</evidence>
<accession>A0A814F4R4</accession>
<dbReference type="AlphaFoldDB" id="A0A814F4R4"/>